<proteinExistence type="predicted"/>
<accession>A0AAN4VV72</accession>
<dbReference type="SMART" id="SM00342">
    <property type="entry name" value="HTH_ARAC"/>
    <property type="match status" value="1"/>
</dbReference>
<dbReference type="GO" id="GO:0003700">
    <property type="term" value="F:DNA-binding transcription factor activity"/>
    <property type="evidence" value="ECO:0007669"/>
    <property type="project" value="InterPro"/>
</dbReference>
<keyword evidence="2" id="KW-0238">DNA-binding</keyword>
<evidence type="ECO:0000313" key="6">
    <source>
        <dbReference type="Proteomes" id="UP001310022"/>
    </source>
</evidence>
<feature type="domain" description="HTH araC/xylS-type" evidence="4">
    <location>
        <begin position="185"/>
        <end position="283"/>
    </location>
</feature>
<dbReference type="PANTHER" id="PTHR43280">
    <property type="entry name" value="ARAC-FAMILY TRANSCRIPTIONAL REGULATOR"/>
    <property type="match status" value="1"/>
</dbReference>
<evidence type="ECO:0000313" key="5">
    <source>
        <dbReference type="EMBL" id="GJM60561.1"/>
    </source>
</evidence>
<sequence length="289" mass="34240">MKHIKFNKTICGVDFLLNVLELRQNTNSLILGEWQSADFFQIVFVEKGKGKLQLDEQNITLENHMVLFISENQKYRWDTQAEELEATILIFQEDFLNEFFSDKYFTFRLLYFYQTELPLKVGISPDLEADYLHKLREIKIELENPESDSVHIIRSILYYILIQLNRTYARQQQINTAITNDNIAYEFRRLVEQHIVAKQRVAEYAALMKVSRITLNKAVKKHFNITCSEFLKARLTYEIKMQLLFSTHTIEALAQIFHFSEPNHLSRFFKSQTGESPSEYRLAYQNGRI</sequence>
<evidence type="ECO:0000256" key="1">
    <source>
        <dbReference type="ARBA" id="ARBA00023015"/>
    </source>
</evidence>
<evidence type="ECO:0000256" key="3">
    <source>
        <dbReference type="ARBA" id="ARBA00023163"/>
    </source>
</evidence>
<evidence type="ECO:0000256" key="2">
    <source>
        <dbReference type="ARBA" id="ARBA00023125"/>
    </source>
</evidence>
<keyword evidence="6" id="KW-1185">Reference proteome</keyword>
<comment type="caution">
    <text evidence="5">The sequence shown here is derived from an EMBL/GenBank/DDBJ whole genome shotgun (WGS) entry which is preliminary data.</text>
</comment>
<dbReference type="InterPro" id="IPR009057">
    <property type="entry name" value="Homeodomain-like_sf"/>
</dbReference>
<gene>
    <name evidence="5" type="ORF">PEDI_11130</name>
</gene>
<dbReference type="AlphaFoldDB" id="A0AAN4VV72"/>
<dbReference type="EMBL" id="BQKE01000001">
    <property type="protein sequence ID" value="GJM60561.1"/>
    <property type="molecule type" value="Genomic_DNA"/>
</dbReference>
<dbReference type="GO" id="GO:0043565">
    <property type="term" value="F:sequence-specific DNA binding"/>
    <property type="evidence" value="ECO:0007669"/>
    <property type="project" value="InterPro"/>
</dbReference>
<keyword evidence="1" id="KW-0805">Transcription regulation</keyword>
<dbReference type="InterPro" id="IPR037923">
    <property type="entry name" value="HTH-like"/>
</dbReference>
<dbReference type="Proteomes" id="UP001310022">
    <property type="component" value="Unassembled WGS sequence"/>
</dbReference>
<dbReference type="Pfam" id="PF12833">
    <property type="entry name" value="HTH_18"/>
    <property type="match status" value="1"/>
</dbReference>
<evidence type="ECO:0000259" key="4">
    <source>
        <dbReference type="PROSITE" id="PS01124"/>
    </source>
</evidence>
<dbReference type="InterPro" id="IPR018060">
    <property type="entry name" value="HTH_AraC"/>
</dbReference>
<dbReference type="PANTHER" id="PTHR43280:SF32">
    <property type="entry name" value="TRANSCRIPTIONAL REGULATORY PROTEIN"/>
    <property type="match status" value="1"/>
</dbReference>
<dbReference type="RefSeq" id="WP_338236280.1">
    <property type="nucleotide sequence ID" value="NZ_BQKE01000001.1"/>
</dbReference>
<dbReference type="SUPFAM" id="SSF46689">
    <property type="entry name" value="Homeodomain-like"/>
    <property type="match status" value="1"/>
</dbReference>
<reference evidence="5 6" key="1">
    <citation type="submission" date="2021-12" db="EMBL/GenBank/DDBJ databases">
        <title>Genome sequencing of bacteria with rrn-lacking chromosome and rrn-plasmid.</title>
        <authorList>
            <person name="Anda M."/>
            <person name="Iwasaki W."/>
        </authorList>
    </citation>
    <scope>NUCLEOTIDE SEQUENCE [LARGE SCALE GENOMIC DNA]</scope>
    <source>
        <strain evidence="5 6">NBRC 15940</strain>
    </source>
</reference>
<dbReference type="PROSITE" id="PS01124">
    <property type="entry name" value="HTH_ARAC_FAMILY_2"/>
    <property type="match status" value="1"/>
</dbReference>
<name>A0AAN4VV72_9BACT</name>
<dbReference type="Gene3D" id="1.10.10.60">
    <property type="entry name" value="Homeodomain-like"/>
    <property type="match status" value="1"/>
</dbReference>
<dbReference type="SUPFAM" id="SSF51215">
    <property type="entry name" value="Regulatory protein AraC"/>
    <property type="match status" value="1"/>
</dbReference>
<keyword evidence="3" id="KW-0804">Transcription</keyword>
<organism evidence="5 6">
    <name type="scientific">Persicobacter diffluens</name>
    <dbReference type="NCBI Taxonomy" id="981"/>
    <lineage>
        <taxon>Bacteria</taxon>
        <taxon>Pseudomonadati</taxon>
        <taxon>Bacteroidota</taxon>
        <taxon>Cytophagia</taxon>
        <taxon>Cytophagales</taxon>
        <taxon>Persicobacteraceae</taxon>
        <taxon>Persicobacter</taxon>
    </lineage>
</organism>
<protein>
    <recommendedName>
        <fullName evidence="4">HTH araC/xylS-type domain-containing protein</fullName>
    </recommendedName>
</protein>